<dbReference type="CDD" id="cd20290">
    <property type="entry name" value="cupin_Mj0764-like"/>
    <property type="match status" value="1"/>
</dbReference>
<dbReference type="InterPro" id="IPR014710">
    <property type="entry name" value="RmlC-like_jellyroll"/>
</dbReference>
<dbReference type="AlphaFoldDB" id="A0A941HSG0"/>
<protein>
    <submittedName>
        <fullName evidence="2">Cupin domain-containing protein</fullName>
    </submittedName>
</protein>
<dbReference type="Pfam" id="PF07883">
    <property type="entry name" value="Cupin_2"/>
    <property type="match status" value="1"/>
</dbReference>
<dbReference type="EMBL" id="JAGSCS010000022">
    <property type="protein sequence ID" value="MBR0577197.1"/>
    <property type="molecule type" value="Genomic_DNA"/>
</dbReference>
<organism evidence="2 3">
    <name type="scientific">Proteiniclasticum sediminis</name>
    <dbReference type="NCBI Taxonomy" id="2804028"/>
    <lineage>
        <taxon>Bacteria</taxon>
        <taxon>Bacillati</taxon>
        <taxon>Bacillota</taxon>
        <taxon>Clostridia</taxon>
        <taxon>Eubacteriales</taxon>
        <taxon>Clostridiaceae</taxon>
        <taxon>Proteiniclasticum</taxon>
    </lineage>
</organism>
<comment type="caution">
    <text evidence="2">The sequence shown here is derived from an EMBL/GenBank/DDBJ whole genome shotgun (WGS) entry which is preliminary data.</text>
</comment>
<evidence type="ECO:0000259" key="1">
    <source>
        <dbReference type="Pfam" id="PF07883"/>
    </source>
</evidence>
<proteinExistence type="predicted"/>
<dbReference type="InterPro" id="IPR013096">
    <property type="entry name" value="Cupin_2"/>
</dbReference>
<dbReference type="Gene3D" id="2.60.120.10">
    <property type="entry name" value="Jelly Rolls"/>
    <property type="match status" value="1"/>
</dbReference>
<accession>A0A941HSG0</accession>
<gene>
    <name evidence="2" type="ORF">KCG48_12810</name>
</gene>
<keyword evidence="3" id="KW-1185">Reference proteome</keyword>
<evidence type="ECO:0000313" key="2">
    <source>
        <dbReference type="EMBL" id="MBR0577197.1"/>
    </source>
</evidence>
<dbReference type="InterPro" id="IPR011051">
    <property type="entry name" value="RmlC_Cupin_sf"/>
</dbReference>
<reference evidence="2" key="1">
    <citation type="submission" date="2021-04" db="EMBL/GenBank/DDBJ databases">
        <title>Proteiniclasticum sedimins sp. nov., an obligate anaerobic bacterium isolated from anaerobic sludge.</title>
        <authorList>
            <person name="Liu J."/>
        </authorList>
    </citation>
    <scope>NUCLEOTIDE SEQUENCE</scope>
    <source>
        <strain evidence="2">BAD-10</strain>
    </source>
</reference>
<sequence>MIETVYSYSLDDEKKVEKLIDNDEAMINHMVFPKNAGLPEHYSNSHVYMTVLRGTLTLQLEDEPAREYQKGSIVNIPYHTKMNVGNVHDEVMEMFVIKAPNPRCYKEEAHEA</sequence>
<feature type="domain" description="Cupin type-2" evidence="1">
    <location>
        <begin position="29"/>
        <end position="97"/>
    </location>
</feature>
<dbReference type="RefSeq" id="WP_211802612.1">
    <property type="nucleotide sequence ID" value="NZ_JAGSCS010000022.1"/>
</dbReference>
<dbReference type="SUPFAM" id="SSF51182">
    <property type="entry name" value="RmlC-like cupins"/>
    <property type="match status" value="1"/>
</dbReference>
<evidence type="ECO:0000313" key="3">
    <source>
        <dbReference type="Proteomes" id="UP000675379"/>
    </source>
</evidence>
<dbReference type="Proteomes" id="UP000675379">
    <property type="component" value="Unassembled WGS sequence"/>
</dbReference>
<name>A0A941HSG0_9CLOT</name>